<organism evidence="2 3">
    <name type="scientific">Neokomagataea anthophila</name>
    <dbReference type="NCBI Taxonomy" id="2826925"/>
    <lineage>
        <taxon>Bacteria</taxon>
        <taxon>Pseudomonadati</taxon>
        <taxon>Pseudomonadota</taxon>
        <taxon>Alphaproteobacteria</taxon>
        <taxon>Acetobacterales</taxon>
        <taxon>Acetobacteraceae</taxon>
        <taxon>Neokomagataea</taxon>
    </lineage>
</organism>
<dbReference type="Pfam" id="PF13276">
    <property type="entry name" value="HTH_21"/>
    <property type="match status" value="1"/>
</dbReference>
<proteinExistence type="predicted"/>
<dbReference type="Proteomes" id="UP000677812">
    <property type="component" value="Unassembled WGS sequence"/>
</dbReference>
<dbReference type="PANTHER" id="PTHR46889:SF5">
    <property type="entry name" value="INTEGRASE PROTEIN"/>
    <property type="match status" value="1"/>
</dbReference>
<reference evidence="2 3" key="1">
    <citation type="submission" date="2021-04" db="EMBL/GenBank/DDBJ databases">
        <title>The complete genome sequence of Neokomagataea sp. TBRC 2177.</title>
        <authorList>
            <person name="Charoenyingcharoen P."/>
            <person name="Yukphan P."/>
        </authorList>
    </citation>
    <scope>NUCLEOTIDE SEQUENCE [LARGE SCALE GENOMIC DNA]</scope>
    <source>
        <strain evidence="2 3">TBRC 2177</strain>
    </source>
</reference>
<evidence type="ECO:0000313" key="3">
    <source>
        <dbReference type="Proteomes" id="UP000677812"/>
    </source>
</evidence>
<feature type="domain" description="HTH-like" evidence="1">
    <location>
        <begin position="44"/>
        <end position="99"/>
    </location>
</feature>
<evidence type="ECO:0000259" key="1">
    <source>
        <dbReference type="Pfam" id="PF13276"/>
    </source>
</evidence>
<comment type="caution">
    <text evidence="2">The sequence shown here is derived from an EMBL/GenBank/DDBJ whole genome shotgun (WGS) entry which is preliminary data.</text>
</comment>
<gene>
    <name evidence="2" type="ORF">KB213_11795</name>
</gene>
<evidence type="ECO:0000313" key="2">
    <source>
        <dbReference type="EMBL" id="MBR0560730.1"/>
    </source>
</evidence>
<dbReference type="InterPro" id="IPR025948">
    <property type="entry name" value="HTH-like_dom"/>
</dbReference>
<name>A0ABS5EA01_9PROT</name>
<dbReference type="RefSeq" id="WP_211683407.1">
    <property type="nucleotide sequence ID" value="NZ_JAGRQH010000017.1"/>
</dbReference>
<keyword evidence="3" id="KW-1185">Reference proteome</keyword>
<accession>A0ABS5EA01</accession>
<dbReference type="PANTHER" id="PTHR46889">
    <property type="entry name" value="TRANSPOSASE INSF FOR INSERTION SEQUENCE IS3B-RELATED"/>
    <property type="match status" value="1"/>
</dbReference>
<dbReference type="EMBL" id="JAGRQH010000017">
    <property type="protein sequence ID" value="MBR0560730.1"/>
    <property type="molecule type" value="Genomic_DNA"/>
</dbReference>
<protein>
    <submittedName>
        <fullName evidence="2">IS3 family transposase</fullName>
    </submittedName>
</protein>
<sequence>MSAERRRQMVGPDTQHLSLSRQCQLVSLSRAGFYAKPKGESTLNLTLMALIDRQFLDTPWYGSRQMMRHPQREGYCVGRKRIRRLMSRMGLTPIYQKPRTTVRHPEHAVFPYLLRHEVIDRPNQVWCADITYLPMKQGFGEHEELCGTS</sequence>
<dbReference type="InterPro" id="IPR050900">
    <property type="entry name" value="Transposase_IS3/IS150/IS904"/>
</dbReference>